<dbReference type="InterPro" id="IPR019257">
    <property type="entry name" value="MeTrfase_dom"/>
</dbReference>
<sequence>MSFTLAKRRRNEPAFYDYHPEPSRFREDVLSGLTGKQRQIPPKYFYDERGSRLFDAICQLPEYYPTRTEIKLLERYGAEMAQCMGEGSILVEFGSGSSLKIRLLLDALQPAAYLPIDISRKHLLNAARRLSHDYPMVAVHAICADYTCPLALPTCFISGAKTGFFPGSSIGNFEPLEALQFLKQVAALLGRGSGLLIGVDLKKEIALLNAAYNDSQGITAAFSLNLLQRINRELEADFDLSAFEHRAFYNTIKGRVEMHLVSCRRQIVTVSNQRFEFQAEETLHIENSYKYSIEEFQQLAKVAGFKPQRVWIDKESLFSVHYLYL</sequence>
<reference evidence="4 5" key="1">
    <citation type="journal article" date="2017" name="ISME J.">
        <title>An acid-tolerant ammonia-oxidizing ?-proteobacterium from soil.</title>
        <authorList>
            <person name="Hayatsu M."/>
            <person name="Tago K."/>
            <person name="Uchiyama I."/>
            <person name="Toyoda A."/>
            <person name="Wang Y."/>
            <person name="Shimomura Y."/>
            <person name="Okubo T."/>
            <person name="Kurisu F."/>
            <person name="Hirono Y."/>
            <person name="Nonaka K."/>
            <person name="Akiyama H."/>
            <person name="Itoh T."/>
            <person name="Takami H."/>
        </authorList>
    </citation>
    <scope>NUCLEOTIDE SEQUENCE [LARGE SCALE GENOMIC DNA]</scope>
    <source>
        <strain evidence="4 5">TAO100</strain>
    </source>
</reference>
<evidence type="ECO:0000313" key="4">
    <source>
        <dbReference type="EMBL" id="BAW80104.1"/>
    </source>
</evidence>
<evidence type="ECO:0000259" key="3">
    <source>
        <dbReference type="Pfam" id="PF10017"/>
    </source>
</evidence>
<evidence type="ECO:0000256" key="2">
    <source>
        <dbReference type="ARBA" id="ARBA00022679"/>
    </source>
</evidence>
<dbReference type="GO" id="GO:0032259">
    <property type="term" value="P:methylation"/>
    <property type="evidence" value="ECO:0007669"/>
    <property type="project" value="UniProtKB-KW"/>
</dbReference>
<dbReference type="EMBL" id="AP014836">
    <property type="protein sequence ID" value="BAW80104.1"/>
    <property type="molecule type" value="Genomic_DNA"/>
</dbReference>
<dbReference type="OrthoDB" id="5289726at2"/>
<dbReference type="InterPro" id="IPR029063">
    <property type="entry name" value="SAM-dependent_MTases_sf"/>
</dbReference>
<dbReference type="PIRSF" id="PIRSF018005">
    <property type="entry name" value="UCP018005"/>
    <property type="match status" value="1"/>
</dbReference>
<feature type="domain" description="Histidine-specific methyltransferase SAM-dependent" evidence="3">
    <location>
        <begin position="25"/>
        <end position="323"/>
    </location>
</feature>
<proteinExistence type="predicted"/>
<gene>
    <name evidence="4" type="ORF">TAO_0734</name>
</gene>
<dbReference type="RefSeq" id="WP_096526686.1">
    <property type="nucleotide sequence ID" value="NZ_AP014836.1"/>
</dbReference>
<keyword evidence="1 4" id="KW-0489">Methyltransferase</keyword>
<dbReference type="Proteomes" id="UP000243679">
    <property type="component" value="Chromosome"/>
</dbReference>
<organism evidence="4 5">
    <name type="scientific">Candidatus Nitrosoglobus terrae</name>
    <dbReference type="NCBI Taxonomy" id="1630141"/>
    <lineage>
        <taxon>Bacteria</taxon>
        <taxon>Pseudomonadati</taxon>
        <taxon>Pseudomonadota</taxon>
        <taxon>Gammaproteobacteria</taxon>
        <taxon>Chromatiales</taxon>
        <taxon>Chromatiaceae</taxon>
        <taxon>Candidatus Nitrosoglobus</taxon>
    </lineage>
</organism>
<evidence type="ECO:0000313" key="5">
    <source>
        <dbReference type="Proteomes" id="UP000243679"/>
    </source>
</evidence>
<dbReference type="SUPFAM" id="SSF53335">
    <property type="entry name" value="S-adenosyl-L-methionine-dependent methyltransferases"/>
    <property type="match status" value="1"/>
</dbReference>
<dbReference type="NCBIfam" id="TIGR03438">
    <property type="entry name" value="egtD_ergothio"/>
    <property type="match status" value="1"/>
</dbReference>
<keyword evidence="5" id="KW-1185">Reference proteome</keyword>
<keyword evidence="2 4" id="KW-0808">Transferase</keyword>
<dbReference type="InterPro" id="IPR035094">
    <property type="entry name" value="EgtD"/>
</dbReference>
<dbReference type="GO" id="GO:0008168">
    <property type="term" value="F:methyltransferase activity"/>
    <property type="evidence" value="ECO:0007669"/>
    <property type="project" value="UniProtKB-KW"/>
</dbReference>
<dbReference type="KEGG" id="ntt:TAO_0734"/>
<dbReference type="Gene3D" id="3.40.50.150">
    <property type="entry name" value="Vaccinia Virus protein VP39"/>
    <property type="match status" value="1"/>
</dbReference>
<dbReference type="PANTHER" id="PTHR43397">
    <property type="entry name" value="ERGOTHIONEINE BIOSYNTHESIS PROTEIN 1"/>
    <property type="match status" value="1"/>
</dbReference>
<dbReference type="Pfam" id="PF10017">
    <property type="entry name" value="Methyltransf_33"/>
    <property type="match status" value="1"/>
</dbReference>
<protein>
    <submittedName>
        <fullName evidence="4">Methyltransferase</fullName>
    </submittedName>
</protein>
<dbReference type="InterPro" id="IPR017804">
    <property type="entry name" value="MeTrfase_EgtD-like"/>
</dbReference>
<evidence type="ECO:0000256" key="1">
    <source>
        <dbReference type="ARBA" id="ARBA00022603"/>
    </source>
</evidence>
<name>A0A1Q2SLU0_9GAMM</name>
<accession>A0A1Q2SLU0</accession>
<dbReference type="PANTHER" id="PTHR43397:SF1">
    <property type="entry name" value="ERGOTHIONEINE BIOSYNTHESIS PROTEIN 1"/>
    <property type="match status" value="1"/>
</dbReference>
<dbReference type="AlphaFoldDB" id="A0A1Q2SLU0"/>
<dbReference type="InterPro" id="IPR051128">
    <property type="entry name" value="EgtD_Methyltrsf_superfamily"/>
</dbReference>